<feature type="transmembrane region" description="Helical" evidence="5">
    <location>
        <begin position="69"/>
        <end position="90"/>
    </location>
</feature>
<evidence type="ECO:0000313" key="6">
    <source>
        <dbReference type="EMBL" id="KHJ94818.1"/>
    </source>
</evidence>
<comment type="subcellular location">
    <subcellularLocation>
        <location evidence="1">Membrane</location>
        <topology evidence="1">Multi-pass membrane protein</topology>
    </subcellularLocation>
</comment>
<protein>
    <submittedName>
        <fullName evidence="6">Uncharacterized protein</fullName>
    </submittedName>
</protein>
<dbReference type="GO" id="GO:0004984">
    <property type="term" value="F:olfactory receptor activity"/>
    <property type="evidence" value="ECO:0007669"/>
    <property type="project" value="TreeGrafter"/>
</dbReference>
<dbReference type="PANTHER" id="PTHR31357:SF18">
    <property type="entry name" value="SERPENTINE RECEPTOR, CLASS T"/>
    <property type="match status" value="1"/>
</dbReference>
<keyword evidence="3 5" id="KW-1133">Transmembrane helix</keyword>
<dbReference type="Pfam" id="PF10292">
    <property type="entry name" value="7TM_GPCR_Srab"/>
    <property type="match status" value="1"/>
</dbReference>
<proteinExistence type="predicted"/>
<keyword evidence="7" id="KW-1185">Reference proteome</keyword>
<name>A0A0B1TB78_OESDE</name>
<feature type="transmembrane region" description="Helical" evidence="5">
    <location>
        <begin position="21"/>
        <end position="44"/>
    </location>
</feature>
<reference evidence="6 7" key="1">
    <citation type="submission" date="2014-03" db="EMBL/GenBank/DDBJ databases">
        <title>Draft genome of the hookworm Oesophagostomum dentatum.</title>
        <authorList>
            <person name="Mitreva M."/>
        </authorList>
    </citation>
    <scope>NUCLEOTIDE SEQUENCE [LARGE SCALE GENOMIC DNA]</scope>
    <source>
        <strain evidence="6 7">OD-Hann</strain>
    </source>
</reference>
<dbReference type="GO" id="GO:0016020">
    <property type="term" value="C:membrane"/>
    <property type="evidence" value="ECO:0007669"/>
    <property type="project" value="UniProtKB-SubCell"/>
</dbReference>
<evidence type="ECO:0000256" key="4">
    <source>
        <dbReference type="ARBA" id="ARBA00023136"/>
    </source>
</evidence>
<dbReference type="InterPro" id="IPR019408">
    <property type="entry name" value="7TM_GPCR_serpentine_rcpt_Srab"/>
</dbReference>
<accession>A0A0B1TB78</accession>
<dbReference type="PANTHER" id="PTHR31357">
    <property type="entry name" value="SERPENTINE RECEPTOR CLASS ALPHA-10"/>
    <property type="match status" value="1"/>
</dbReference>
<keyword evidence="4 5" id="KW-0472">Membrane</keyword>
<keyword evidence="2 5" id="KW-0812">Transmembrane</keyword>
<evidence type="ECO:0000256" key="1">
    <source>
        <dbReference type="ARBA" id="ARBA00004141"/>
    </source>
</evidence>
<dbReference type="InterPro" id="IPR051080">
    <property type="entry name" value="Nematode_rcpt-like_serp_alpha"/>
</dbReference>
<feature type="transmembrane region" description="Helical" evidence="5">
    <location>
        <begin position="117"/>
        <end position="142"/>
    </location>
</feature>
<organism evidence="6 7">
    <name type="scientific">Oesophagostomum dentatum</name>
    <name type="common">Nodular worm</name>
    <dbReference type="NCBI Taxonomy" id="61180"/>
    <lineage>
        <taxon>Eukaryota</taxon>
        <taxon>Metazoa</taxon>
        <taxon>Ecdysozoa</taxon>
        <taxon>Nematoda</taxon>
        <taxon>Chromadorea</taxon>
        <taxon>Rhabditida</taxon>
        <taxon>Rhabditina</taxon>
        <taxon>Rhabditomorpha</taxon>
        <taxon>Strongyloidea</taxon>
        <taxon>Strongylidae</taxon>
        <taxon>Oesophagostomum</taxon>
    </lineage>
</organism>
<gene>
    <name evidence="6" type="ORF">OESDEN_05249</name>
</gene>
<dbReference type="EMBL" id="KN550188">
    <property type="protein sequence ID" value="KHJ94818.1"/>
    <property type="molecule type" value="Genomic_DNA"/>
</dbReference>
<dbReference type="OrthoDB" id="5820030at2759"/>
<sequence length="211" mass="24317">MMLSERIVATFRKSSYEDAGPHIGLLLLSVGVAISIGLTLWSILEENFSNSYPYCSSWSNVTIERLYKIHYFLCGVCAASLIGILGLRAYNKFAVERRTYSLGDSFHWRENQFVVQLLCPLAVFQAIFLLLFVAGGLVVASYRRDLNLITFRTVFAGFYFIPFYTMFTPVIILAIVRKAKRASMRKLESMRNVTNERDIYFTSYYKVWNKL</sequence>
<evidence type="ECO:0000313" key="7">
    <source>
        <dbReference type="Proteomes" id="UP000053660"/>
    </source>
</evidence>
<evidence type="ECO:0000256" key="3">
    <source>
        <dbReference type="ARBA" id="ARBA00022989"/>
    </source>
</evidence>
<evidence type="ECO:0000256" key="2">
    <source>
        <dbReference type="ARBA" id="ARBA00022692"/>
    </source>
</evidence>
<dbReference type="AlphaFoldDB" id="A0A0B1TB78"/>
<evidence type="ECO:0000256" key="5">
    <source>
        <dbReference type="SAM" id="Phobius"/>
    </source>
</evidence>
<dbReference type="Proteomes" id="UP000053660">
    <property type="component" value="Unassembled WGS sequence"/>
</dbReference>
<feature type="transmembrane region" description="Helical" evidence="5">
    <location>
        <begin position="154"/>
        <end position="176"/>
    </location>
</feature>